<evidence type="ECO:0000313" key="13">
    <source>
        <dbReference type="EMBL" id="SHH83833.1"/>
    </source>
</evidence>
<dbReference type="OrthoDB" id="9780302at2"/>
<dbReference type="Gene3D" id="1.10.220.30">
    <property type="match status" value="3"/>
</dbReference>
<keyword evidence="13" id="KW-0282">Flagellum</keyword>
<dbReference type="InterPro" id="IPR011002">
    <property type="entry name" value="FliG_a-hlx"/>
</dbReference>
<evidence type="ECO:0000259" key="12">
    <source>
        <dbReference type="Pfam" id="PF14842"/>
    </source>
</evidence>
<dbReference type="InterPro" id="IPR000090">
    <property type="entry name" value="Flg_Motor_Flig"/>
</dbReference>
<dbReference type="NCBIfam" id="TIGR00207">
    <property type="entry name" value="fliG"/>
    <property type="match status" value="1"/>
</dbReference>
<comment type="similarity">
    <text evidence="3">Belongs to the FliG family.</text>
</comment>
<keyword evidence="13" id="KW-0969">Cilium</keyword>
<dbReference type="FunFam" id="1.10.220.30:FF:000001">
    <property type="entry name" value="Flagellar motor switch protein FliG"/>
    <property type="match status" value="1"/>
</dbReference>
<dbReference type="PRINTS" id="PR00954">
    <property type="entry name" value="FLGMOTORFLIG"/>
</dbReference>
<evidence type="ECO:0000256" key="6">
    <source>
        <dbReference type="ARBA" id="ARBA00022500"/>
    </source>
</evidence>
<dbReference type="EMBL" id="FQXV01000003">
    <property type="protein sequence ID" value="SHH83833.1"/>
    <property type="molecule type" value="Genomic_DNA"/>
</dbReference>
<dbReference type="SUPFAM" id="SSF48029">
    <property type="entry name" value="FliG"/>
    <property type="match status" value="2"/>
</dbReference>
<dbReference type="GO" id="GO:0006935">
    <property type="term" value="P:chemotaxis"/>
    <property type="evidence" value="ECO:0007669"/>
    <property type="project" value="UniProtKB-KW"/>
</dbReference>
<evidence type="ECO:0000259" key="10">
    <source>
        <dbReference type="Pfam" id="PF01706"/>
    </source>
</evidence>
<evidence type="ECO:0000256" key="2">
    <source>
        <dbReference type="ARBA" id="ARBA00004413"/>
    </source>
</evidence>
<keyword evidence="14" id="KW-1185">Reference proteome</keyword>
<dbReference type="Pfam" id="PF01706">
    <property type="entry name" value="FliG_C"/>
    <property type="match status" value="1"/>
</dbReference>
<proteinExistence type="inferred from homology"/>
<dbReference type="GO" id="GO:0005886">
    <property type="term" value="C:plasma membrane"/>
    <property type="evidence" value="ECO:0007669"/>
    <property type="project" value="UniProtKB-SubCell"/>
</dbReference>
<comment type="subcellular location">
    <subcellularLocation>
        <location evidence="1">Bacterial flagellum basal body</location>
    </subcellularLocation>
    <subcellularLocation>
        <location evidence="2">Cell membrane</location>
        <topology evidence="2">Peripheral membrane protein</topology>
        <orientation evidence="2">Cytoplasmic side</orientation>
    </subcellularLocation>
</comment>
<feature type="domain" description="Flagellar motor switch protein FliG middle" evidence="11">
    <location>
        <begin position="121"/>
        <end position="191"/>
    </location>
</feature>
<feature type="domain" description="Flagellar motor switch protein FliG C-terminal" evidence="10">
    <location>
        <begin position="221"/>
        <end position="327"/>
    </location>
</feature>
<dbReference type="GO" id="GO:0071973">
    <property type="term" value="P:bacterial-type flagellum-dependent cell motility"/>
    <property type="evidence" value="ECO:0007669"/>
    <property type="project" value="InterPro"/>
</dbReference>
<keyword evidence="9" id="KW-0975">Bacterial flagellum</keyword>
<evidence type="ECO:0000256" key="4">
    <source>
        <dbReference type="ARBA" id="ARBA00021870"/>
    </source>
</evidence>
<evidence type="ECO:0000256" key="3">
    <source>
        <dbReference type="ARBA" id="ARBA00010299"/>
    </source>
</evidence>
<evidence type="ECO:0000259" key="11">
    <source>
        <dbReference type="Pfam" id="PF14841"/>
    </source>
</evidence>
<accession>A0A1M5W9G0</accession>
<evidence type="ECO:0000256" key="8">
    <source>
        <dbReference type="ARBA" id="ARBA00023136"/>
    </source>
</evidence>
<dbReference type="RefSeq" id="WP_073076680.1">
    <property type="nucleotide sequence ID" value="NZ_FQXV01000003.1"/>
</dbReference>
<name>A0A1M5W9G0_9FIRM</name>
<gene>
    <name evidence="13" type="ORF">SAMN02745823_01123</name>
</gene>
<evidence type="ECO:0000256" key="9">
    <source>
        <dbReference type="ARBA" id="ARBA00023143"/>
    </source>
</evidence>
<dbReference type="GO" id="GO:0003774">
    <property type="term" value="F:cytoskeletal motor activity"/>
    <property type="evidence" value="ECO:0007669"/>
    <property type="project" value="InterPro"/>
</dbReference>
<feature type="domain" description="Flagellar motor switch protein FliG N-terminal" evidence="12">
    <location>
        <begin position="8"/>
        <end position="111"/>
    </location>
</feature>
<evidence type="ECO:0000256" key="5">
    <source>
        <dbReference type="ARBA" id="ARBA00022475"/>
    </source>
</evidence>
<evidence type="ECO:0000256" key="7">
    <source>
        <dbReference type="ARBA" id="ARBA00022779"/>
    </source>
</evidence>
<evidence type="ECO:0000256" key="1">
    <source>
        <dbReference type="ARBA" id="ARBA00004117"/>
    </source>
</evidence>
<dbReference type="STRING" id="1123282.SAMN02745823_01123"/>
<protein>
    <recommendedName>
        <fullName evidence="4">Flagellar motor switch protein FliG</fullName>
    </recommendedName>
</protein>
<keyword evidence="6" id="KW-0145">Chemotaxis</keyword>
<dbReference type="PIRSF" id="PIRSF003161">
    <property type="entry name" value="FliG"/>
    <property type="match status" value="1"/>
</dbReference>
<sequence>MAGKTDTKLTRREKAAILLIAIGKNQAAQIFKYLTEEEIATLTLAITTTTKVTKEESDSVLAEFLETCLAQKYISEGGLDYARGVLKKALGDNKAGEILDKLTETLQVRPFEFVRKADTMQIVHLVANENPQTIALLMSYLEPKKAASVLAALPVDLQVDVVTRMANMESVIPEYIREAEMILEQRLAKMGMSDQTTVGGIDSVVKIINSVDRGTEKNILESLDIVDPDLSENIKKNMFVFEDIAKLSNQAIQRVLKDVQQNDIAIALKGANEEVKGIIMSNLSKRLQEMIADDLQVMGPMRIKDVEDAQQKIVNAVRSLEESGEIIVSRGDASDVLL</sequence>
<dbReference type="PANTHER" id="PTHR30534:SF0">
    <property type="entry name" value="FLAGELLAR MOTOR SWITCH PROTEIN FLIG"/>
    <property type="match status" value="1"/>
</dbReference>
<dbReference type="AlphaFoldDB" id="A0A1M5W9G0"/>
<dbReference type="GO" id="GO:0009425">
    <property type="term" value="C:bacterial-type flagellum basal body"/>
    <property type="evidence" value="ECO:0007669"/>
    <property type="project" value="UniProtKB-SubCell"/>
</dbReference>
<keyword evidence="7" id="KW-0283">Flagellar rotation</keyword>
<dbReference type="Pfam" id="PF14841">
    <property type="entry name" value="FliG_M"/>
    <property type="match status" value="1"/>
</dbReference>
<dbReference type="InterPro" id="IPR028263">
    <property type="entry name" value="FliG_N"/>
</dbReference>
<reference evidence="13 14" key="1">
    <citation type="submission" date="2016-11" db="EMBL/GenBank/DDBJ databases">
        <authorList>
            <person name="Jaros S."/>
            <person name="Januszkiewicz K."/>
            <person name="Wedrychowicz H."/>
        </authorList>
    </citation>
    <scope>NUCLEOTIDE SEQUENCE [LARGE SCALE GENOMIC DNA]</scope>
    <source>
        <strain evidence="13 14">DSM 10068</strain>
    </source>
</reference>
<dbReference type="Pfam" id="PF14842">
    <property type="entry name" value="FliG_N"/>
    <property type="match status" value="1"/>
</dbReference>
<dbReference type="Proteomes" id="UP000183995">
    <property type="component" value="Unassembled WGS sequence"/>
</dbReference>
<keyword evidence="13" id="KW-0966">Cell projection</keyword>
<keyword evidence="8" id="KW-0472">Membrane</keyword>
<organism evidence="13 14">
    <name type="scientific">Sporobacter termitidis DSM 10068</name>
    <dbReference type="NCBI Taxonomy" id="1123282"/>
    <lineage>
        <taxon>Bacteria</taxon>
        <taxon>Bacillati</taxon>
        <taxon>Bacillota</taxon>
        <taxon>Clostridia</taxon>
        <taxon>Eubacteriales</taxon>
        <taxon>Oscillospiraceae</taxon>
        <taxon>Sporobacter</taxon>
    </lineage>
</organism>
<evidence type="ECO:0000313" key="14">
    <source>
        <dbReference type="Proteomes" id="UP000183995"/>
    </source>
</evidence>
<keyword evidence="5" id="KW-1003">Cell membrane</keyword>
<dbReference type="InterPro" id="IPR023087">
    <property type="entry name" value="Flg_Motor_Flig_C"/>
</dbReference>
<dbReference type="PANTHER" id="PTHR30534">
    <property type="entry name" value="FLAGELLAR MOTOR SWITCH PROTEIN FLIG"/>
    <property type="match status" value="1"/>
</dbReference>
<dbReference type="InterPro" id="IPR032779">
    <property type="entry name" value="FliG_M"/>
</dbReference>